<protein>
    <submittedName>
        <fullName evidence="5">Multitransmembrane protein</fullName>
    </submittedName>
</protein>
<feature type="domain" description="Peptidase S53" evidence="4">
    <location>
        <begin position="1"/>
        <end position="210"/>
    </location>
</feature>
<dbReference type="SUPFAM" id="SSF52743">
    <property type="entry name" value="Subtilisin-like"/>
    <property type="match status" value="1"/>
</dbReference>
<dbReference type="PROSITE" id="PS00138">
    <property type="entry name" value="SUBTILASE_SER"/>
    <property type="match status" value="1"/>
</dbReference>
<dbReference type="Pfam" id="PF00082">
    <property type="entry name" value="Peptidase_S8"/>
    <property type="match status" value="1"/>
</dbReference>
<name>T1BZP0_9ZZZZ</name>
<reference evidence="5" key="2">
    <citation type="journal article" date="2014" name="ISME J.">
        <title>Microbial stratification in low pH oxic and suboxic macroscopic growths along an acid mine drainage.</title>
        <authorList>
            <person name="Mendez-Garcia C."/>
            <person name="Mesa V."/>
            <person name="Sprenger R.R."/>
            <person name="Richter M."/>
            <person name="Diez M.S."/>
            <person name="Solano J."/>
            <person name="Bargiela R."/>
            <person name="Golyshina O.V."/>
            <person name="Manteca A."/>
            <person name="Ramos J.L."/>
            <person name="Gallego J.R."/>
            <person name="Llorente I."/>
            <person name="Martins Dos Santos V.A."/>
            <person name="Jensen O.N."/>
            <person name="Pelaez A.I."/>
            <person name="Sanchez J."/>
            <person name="Ferrer M."/>
        </authorList>
    </citation>
    <scope>NUCLEOTIDE SEQUENCE</scope>
</reference>
<dbReference type="GO" id="GO:0004252">
    <property type="term" value="F:serine-type endopeptidase activity"/>
    <property type="evidence" value="ECO:0007669"/>
    <property type="project" value="InterPro"/>
</dbReference>
<keyword evidence="2" id="KW-0378">Hydrolase</keyword>
<keyword evidence="3" id="KW-0720">Serine protease</keyword>
<proteinExistence type="predicted"/>
<dbReference type="Gene3D" id="3.40.50.200">
    <property type="entry name" value="Peptidase S8/S53 domain"/>
    <property type="match status" value="1"/>
</dbReference>
<dbReference type="PANTHER" id="PTHR14218:SF15">
    <property type="entry name" value="TRIPEPTIDYL-PEPTIDASE 1"/>
    <property type="match status" value="1"/>
</dbReference>
<dbReference type="InterPro" id="IPR036852">
    <property type="entry name" value="Peptidase_S8/S53_dom_sf"/>
</dbReference>
<dbReference type="InterPro" id="IPR023828">
    <property type="entry name" value="Peptidase_S8_Ser-AS"/>
</dbReference>
<dbReference type="EMBL" id="AUZX01007671">
    <property type="protein sequence ID" value="EQD58509.1"/>
    <property type="molecule type" value="Genomic_DNA"/>
</dbReference>
<evidence type="ECO:0000259" key="4">
    <source>
        <dbReference type="PROSITE" id="PS51695"/>
    </source>
</evidence>
<sequence>MEGTTIFLGSGDSYNINYMTVMASQYIVSVGGVYTNLGNSGQIRSQCAWYCPPGNWYGGALGSGGGNSYFFNLPSYQHSSLISVPSNITNRGEPDISMPSANLITNYQGQFITGSGTSYATPITAGAFADIESFLASKMNNSNLRLGWIQPILYSLGYHSYYGYDAFFKVSNLQSGFWSNSRKYLGSGWNSHVGIGSLHAYNLAKDIMNYLEMPNPSLFFEKQIDSNNVNITWIKND</sequence>
<dbReference type="GO" id="GO:0008240">
    <property type="term" value="F:tripeptidyl-peptidase activity"/>
    <property type="evidence" value="ECO:0007669"/>
    <property type="project" value="TreeGrafter"/>
</dbReference>
<evidence type="ECO:0000256" key="3">
    <source>
        <dbReference type="ARBA" id="ARBA00022825"/>
    </source>
</evidence>
<dbReference type="AlphaFoldDB" id="T1BZP0"/>
<dbReference type="InterPro" id="IPR050819">
    <property type="entry name" value="Tripeptidyl-peptidase_I"/>
</dbReference>
<organism evidence="5">
    <name type="scientific">mine drainage metagenome</name>
    <dbReference type="NCBI Taxonomy" id="410659"/>
    <lineage>
        <taxon>unclassified sequences</taxon>
        <taxon>metagenomes</taxon>
        <taxon>ecological metagenomes</taxon>
    </lineage>
</organism>
<keyword evidence="1" id="KW-0645">Protease</keyword>
<reference evidence="5" key="1">
    <citation type="submission" date="2013-08" db="EMBL/GenBank/DDBJ databases">
        <authorList>
            <person name="Mendez C."/>
            <person name="Richter M."/>
            <person name="Ferrer M."/>
            <person name="Sanchez J."/>
        </authorList>
    </citation>
    <scope>NUCLEOTIDE SEQUENCE</scope>
</reference>
<dbReference type="PANTHER" id="PTHR14218">
    <property type="entry name" value="PROTEASE S8 TRIPEPTIDYL PEPTIDASE I CLN2"/>
    <property type="match status" value="1"/>
</dbReference>
<accession>T1BZP0</accession>
<dbReference type="InterPro" id="IPR030400">
    <property type="entry name" value="Sedolisin_dom"/>
</dbReference>
<dbReference type="InterPro" id="IPR000209">
    <property type="entry name" value="Peptidase_S8/S53_dom"/>
</dbReference>
<evidence type="ECO:0000256" key="1">
    <source>
        <dbReference type="ARBA" id="ARBA00022670"/>
    </source>
</evidence>
<comment type="caution">
    <text evidence="5">The sequence shown here is derived from an EMBL/GenBank/DDBJ whole genome shotgun (WGS) entry which is preliminary data.</text>
</comment>
<evidence type="ECO:0000313" key="5">
    <source>
        <dbReference type="EMBL" id="EQD58509.1"/>
    </source>
</evidence>
<evidence type="ECO:0000256" key="2">
    <source>
        <dbReference type="ARBA" id="ARBA00022801"/>
    </source>
</evidence>
<dbReference type="GO" id="GO:0006508">
    <property type="term" value="P:proteolysis"/>
    <property type="evidence" value="ECO:0007669"/>
    <property type="project" value="UniProtKB-KW"/>
</dbReference>
<gene>
    <name evidence="5" type="ORF">B1A_10765</name>
</gene>
<dbReference type="PROSITE" id="PS51695">
    <property type="entry name" value="SEDOLISIN"/>
    <property type="match status" value="1"/>
</dbReference>